<protein>
    <recommendedName>
        <fullName evidence="3">Peptidase S1 domain-containing protein</fullName>
    </recommendedName>
</protein>
<evidence type="ECO:0000256" key="1">
    <source>
        <dbReference type="SAM" id="SignalP"/>
    </source>
</evidence>
<reference evidence="2" key="1">
    <citation type="journal article" date="2010" name="Science">
        <title>Plasticity of animal genome architecture unmasked by rapid evolution of a pelagic tunicate.</title>
        <authorList>
            <person name="Denoeud F."/>
            <person name="Henriet S."/>
            <person name="Mungpakdee S."/>
            <person name="Aury J.M."/>
            <person name="Da Silva C."/>
            <person name="Brinkmann H."/>
            <person name="Mikhaleva J."/>
            <person name="Olsen L.C."/>
            <person name="Jubin C."/>
            <person name="Canestro C."/>
            <person name="Bouquet J.M."/>
            <person name="Danks G."/>
            <person name="Poulain J."/>
            <person name="Campsteijn C."/>
            <person name="Adamski M."/>
            <person name="Cross I."/>
            <person name="Yadetie F."/>
            <person name="Muffato M."/>
            <person name="Louis A."/>
            <person name="Butcher S."/>
            <person name="Tsagkogeorga G."/>
            <person name="Konrad A."/>
            <person name="Singh S."/>
            <person name="Jensen M.F."/>
            <person name="Cong E.H."/>
            <person name="Eikeseth-Otteraa H."/>
            <person name="Noel B."/>
            <person name="Anthouard V."/>
            <person name="Porcel B.M."/>
            <person name="Kachouri-Lafond R."/>
            <person name="Nishino A."/>
            <person name="Ugolini M."/>
            <person name="Chourrout P."/>
            <person name="Nishida H."/>
            <person name="Aasland R."/>
            <person name="Huzurbazar S."/>
            <person name="Westhof E."/>
            <person name="Delsuc F."/>
            <person name="Lehrach H."/>
            <person name="Reinhardt R."/>
            <person name="Weissenbach J."/>
            <person name="Roy S.W."/>
            <person name="Artiguenave F."/>
            <person name="Postlethwait J.H."/>
            <person name="Manak J.R."/>
            <person name="Thompson E.M."/>
            <person name="Jaillon O."/>
            <person name="Du Pasquier L."/>
            <person name="Boudinot P."/>
            <person name="Liberles D.A."/>
            <person name="Volff J.N."/>
            <person name="Philippe H."/>
            <person name="Lenhard B."/>
            <person name="Roest Crollius H."/>
            <person name="Wincker P."/>
            <person name="Chourrout D."/>
        </authorList>
    </citation>
    <scope>NUCLEOTIDE SEQUENCE [LARGE SCALE GENOMIC DNA]</scope>
</reference>
<feature type="signal peptide" evidence="1">
    <location>
        <begin position="1"/>
        <end position="20"/>
    </location>
</feature>
<dbReference type="AlphaFoldDB" id="E4YP13"/>
<sequence length="381" mass="42847">MKDLFLLFLFSNAFSEKLYGLEIGSTGRVETEYATGNMNRFIVRISGHCQLRNGEYYQVKNVTGTWISDQHVITGRNAISSSYTEAACDRAILGARRSLSVEAFLREGGEKHLQLTSIGFVSDFSFIDKNDQFVLLKVNVFSPTLLKIPTFPRLSGNLRGSLEMRSFGMDPQGKTRTDKVKIMNFENDQNCKLASAAANTICLTNGIGCTEDPGAPIFDENENLVAIFYTMDARHPECKSNIVTKVEQLLSKNGKIENSFALSIDNELAQRVSQIINCPIPNPKTDNYLTKGRFIPLVTIATRLTDNDIRTTSLFKYRVEIQMKDFSTDYEITMVSRLGEFFSYDVVNVNREWILKRGRTALASAIGNCPFDSDLKWDVFG</sequence>
<feature type="chain" id="PRO_5003191338" description="Peptidase S1 domain-containing protein" evidence="1">
    <location>
        <begin position="21"/>
        <end position="381"/>
    </location>
</feature>
<gene>
    <name evidence="2" type="ORF">GSOID_T00030294001</name>
</gene>
<organism evidence="2">
    <name type="scientific">Oikopleura dioica</name>
    <name type="common">Tunicate</name>
    <dbReference type="NCBI Taxonomy" id="34765"/>
    <lineage>
        <taxon>Eukaryota</taxon>
        <taxon>Metazoa</taxon>
        <taxon>Chordata</taxon>
        <taxon>Tunicata</taxon>
        <taxon>Appendicularia</taxon>
        <taxon>Copelata</taxon>
        <taxon>Oikopleuridae</taxon>
        <taxon>Oikopleura</taxon>
    </lineage>
</organism>
<name>E4YP13_OIKDI</name>
<evidence type="ECO:0008006" key="3">
    <source>
        <dbReference type="Google" id="ProtNLM"/>
    </source>
</evidence>
<dbReference type="EMBL" id="FN654919">
    <property type="protein sequence ID" value="CBY37211.1"/>
    <property type="molecule type" value="Genomic_DNA"/>
</dbReference>
<accession>E4YP13</accession>
<dbReference type="Proteomes" id="UP000011014">
    <property type="component" value="Unassembled WGS sequence"/>
</dbReference>
<proteinExistence type="predicted"/>
<evidence type="ECO:0000313" key="2">
    <source>
        <dbReference type="EMBL" id="CBY37211.1"/>
    </source>
</evidence>
<keyword evidence="1" id="KW-0732">Signal</keyword>